<dbReference type="InterPro" id="IPR036390">
    <property type="entry name" value="WH_DNA-bd_sf"/>
</dbReference>
<keyword evidence="3" id="KW-0238">DNA-binding</keyword>
<keyword evidence="7" id="KW-1185">Reference proteome</keyword>
<evidence type="ECO:0000256" key="1">
    <source>
        <dbReference type="ARBA" id="ARBA00009437"/>
    </source>
</evidence>
<dbReference type="PANTHER" id="PTHR30126">
    <property type="entry name" value="HTH-TYPE TRANSCRIPTIONAL REGULATOR"/>
    <property type="match status" value="1"/>
</dbReference>
<evidence type="ECO:0000256" key="4">
    <source>
        <dbReference type="ARBA" id="ARBA00023163"/>
    </source>
</evidence>
<dbReference type="PROSITE" id="PS50931">
    <property type="entry name" value="HTH_LYSR"/>
    <property type="match status" value="1"/>
</dbReference>
<dbReference type="InterPro" id="IPR036388">
    <property type="entry name" value="WH-like_DNA-bd_sf"/>
</dbReference>
<accession>A0A1K0FB96</accession>
<feature type="domain" description="HTH lysR-type" evidence="5">
    <location>
        <begin position="1"/>
        <end position="58"/>
    </location>
</feature>
<dbReference type="InterPro" id="IPR005119">
    <property type="entry name" value="LysR_subst-bd"/>
</dbReference>
<keyword evidence="4" id="KW-0804">Transcription</keyword>
<gene>
    <name evidence="6" type="ORF">BG844_33780</name>
</gene>
<comment type="caution">
    <text evidence="6">The sequence shown here is derived from an EMBL/GenBank/DDBJ whole genome shotgun (WGS) entry which is preliminary data.</text>
</comment>
<dbReference type="Gene3D" id="3.40.190.10">
    <property type="entry name" value="Periplasmic binding protein-like II"/>
    <property type="match status" value="2"/>
</dbReference>
<reference evidence="6 7" key="1">
    <citation type="submission" date="2016-09" db="EMBL/GenBank/DDBJ databases">
        <title>Couchioplanes caeruleus draft genome sequence.</title>
        <authorList>
            <person name="Sheehan J."/>
            <person name="Caffrey P."/>
        </authorList>
    </citation>
    <scope>NUCLEOTIDE SEQUENCE [LARGE SCALE GENOMIC DNA]</scope>
    <source>
        <strain evidence="6 7">DSM 43634</strain>
    </source>
</reference>
<proteinExistence type="inferred from homology"/>
<evidence type="ECO:0000313" key="6">
    <source>
        <dbReference type="EMBL" id="OJF10125.1"/>
    </source>
</evidence>
<evidence type="ECO:0000259" key="5">
    <source>
        <dbReference type="PROSITE" id="PS50931"/>
    </source>
</evidence>
<evidence type="ECO:0000256" key="3">
    <source>
        <dbReference type="ARBA" id="ARBA00023125"/>
    </source>
</evidence>
<dbReference type="SUPFAM" id="SSF53850">
    <property type="entry name" value="Periplasmic binding protein-like II"/>
    <property type="match status" value="1"/>
</dbReference>
<protein>
    <submittedName>
        <fullName evidence="6">LysR family transcriptional regulator</fullName>
    </submittedName>
</protein>
<keyword evidence="2" id="KW-0805">Transcription regulation</keyword>
<dbReference type="AlphaFoldDB" id="A0A1K0FB96"/>
<dbReference type="RefSeq" id="WP_071809471.1">
    <property type="nucleotide sequence ID" value="NZ_MEIA01000531.1"/>
</dbReference>
<sequence>MTPARLQTFLAIVEHGSARAAAQRLSVTESAVSAALAALHREAGVVLFERHGRGLRLTESGRIFAGYARRILGLLDEGLSAARQSGDPERGRVRLGAVTTAGEYLVPGLLASFRARYPQVEVTLDVGVRDRMSALLADHRLDIVIGGRPSRGSSTRATRPNSLIVVAAPGTVPELSAVTWLLREPGSGTRDTALALLDALQVAPPTLALGSHGAVVASAALGLGVTLVSADAVTGHLRQGTLQRVPVRGTPLHRPWHAVTTAAPTATATLFLEHITDRDSVGELAFRPRRGPARD</sequence>
<dbReference type="Pfam" id="PF03466">
    <property type="entry name" value="LysR_substrate"/>
    <property type="match status" value="1"/>
</dbReference>
<dbReference type="Proteomes" id="UP000182486">
    <property type="component" value="Unassembled WGS sequence"/>
</dbReference>
<comment type="similarity">
    <text evidence="1">Belongs to the LysR transcriptional regulatory family.</text>
</comment>
<evidence type="ECO:0000313" key="7">
    <source>
        <dbReference type="Proteomes" id="UP000182486"/>
    </source>
</evidence>
<dbReference type="GO" id="GO:0003700">
    <property type="term" value="F:DNA-binding transcription factor activity"/>
    <property type="evidence" value="ECO:0007669"/>
    <property type="project" value="InterPro"/>
</dbReference>
<organism evidence="6 7">
    <name type="scientific">Couchioplanes caeruleus subsp. caeruleus</name>
    <dbReference type="NCBI Taxonomy" id="56427"/>
    <lineage>
        <taxon>Bacteria</taxon>
        <taxon>Bacillati</taxon>
        <taxon>Actinomycetota</taxon>
        <taxon>Actinomycetes</taxon>
        <taxon>Micromonosporales</taxon>
        <taxon>Micromonosporaceae</taxon>
        <taxon>Couchioplanes</taxon>
    </lineage>
</organism>
<dbReference type="EMBL" id="MEIA01000531">
    <property type="protein sequence ID" value="OJF10125.1"/>
    <property type="molecule type" value="Genomic_DNA"/>
</dbReference>
<dbReference type="GO" id="GO:0000976">
    <property type="term" value="F:transcription cis-regulatory region binding"/>
    <property type="evidence" value="ECO:0007669"/>
    <property type="project" value="TreeGrafter"/>
</dbReference>
<dbReference type="PANTHER" id="PTHR30126:SF40">
    <property type="entry name" value="HTH-TYPE TRANSCRIPTIONAL REGULATOR GLTR"/>
    <property type="match status" value="1"/>
</dbReference>
<dbReference type="InterPro" id="IPR000847">
    <property type="entry name" value="LysR_HTH_N"/>
</dbReference>
<dbReference type="Gene3D" id="1.10.10.10">
    <property type="entry name" value="Winged helix-like DNA-binding domain superfamily/Winged helix DNA-binding domain"/>
    <property type="match status" value="1"/>
</dbReference>
<evidence type="ECO:0000256" key="2">
    <source>
        <dbReference type="ARBA" id="ARBA00023015"/>
    </source>
</evidence>
<dbReference type="Pfam" id="PF00126">
    <property type="entry name" value="HTH_1"/>
    <property type="match status" value="1"/>
</dbReference>
<dbReference type="SUPFAM" id="SSF46785">
    <property type="entry name" value="Winged helix' DNA-binding domain"/>
    <property type="match status" value="1"/>
</dbReference>
<name>A0A1K0FB96_9ACTN</name>